<reference evidence="3 4" key="1">
    <citation type="submission" date="2024-03" db="EMBL/GenBank/DDBJ databases">
        <title>Draft genome sequence of Pseudonocardia nematodicida JCM 31783.</title>
        <authorList>
            <person name="Butdee W."/>
            <person name="Duangmal K."/>
        </authorList>
    </citation>
    <scope>NUCLEOTIDE SEQUENCE [LARGE SCALE GENOMIC DNA]</scope>
    <source>
        <strain evidence="3 4">JCM 31783</strain>
    </source>
</reference>
<keyword evidence="2" id="KW-1133">Transmembrane helix</keyword>
<feature type="compositionally biased region" description="Basic and acidic residues" evidence="1">
    <location>
        <begin position="150"/>
        <end position="163"/>
    </location>
</feature>
<keyword evidence="2" id="KW-0812">Transmembrane</keyword>
<organism evidence="3 4">
    <name type="scientific">Pseudonocardia nematodicida</name>
    <dbReference type="NCBI Taxonomy" id="1206997"/>
    <lineage>
        <taxon>Bacteria</taxon>
        <taxon>Bacillati</taxon>
        <taxon>Actinomycetota</taxon>
        <taxon>Actinomycetes</taxon>
        <taxon>Pseudonocardiales</taxon>
        <taxon>Pseudonocardiaceae</taxon>
        <taxon>Pseudonocardia</taxon>
    </lineage>
</organism>
<feature type="region of interest" description="Disordered" evidence="1">
    <location>
        <begin position="142"/>
        <end position="170"/>
    </location>
</feature>
<dbReference type="RefSeq" id="WP_349297967.1">
    <property type="nucleotide sequence ID" value="NZ_JBEDNQ010000004.1"/>
</dbReference>
<evidence type="ECO:0000256" key="2">
    <source>
        <dbReference type="SAM" id="Phobius"/>
    </source>
</evidence>
<feature type="transmembrane region" description="Helical" evidence="2">
    <location>
        <begin position="80"/>
        <end position="100"/>
    </location>
</feature>
<evidence type="ECO:0000256" key="1">
    <source>
        <dbReference type="SAM" id="MobiDB-lite"/>
    </source>
</evidence>
<dbReference type="Proteomes" id="UP001494902">
    <property type="component" value="Unassembled WGS sequence"/>
</dbReference>
<protein>
    <submittedName>
        <fullName evidence="3">DUF4383 domain-containing protein</fullName>
    </submittedName>
</protein>
<feature type="transmembrane region" description="Helical" evidence="2">
    <location>
        <begin position="112"/>
        <end position="131"/>
    </location>
</feature>
<sequence>MSSPSPGARRLNGLHRISSAVIGLVLWGFGLLGLTDNLDFFSTTGQPLLGMTTNNLLSAISLVFGTVLIAAAIRGGRLASTVSVTVGALFLLSGVVNAILVNTPFNPLAFRMPNVIFSLVVALVLLTLGAYGRFSGRLPDDNPYAGRQRHVTDADGSEDRDQRLPGTPEDVEAARTLAETERLVAEGGGTAEQRRMLAEVDAIRDSGERRDAWRRLTERGGSRT</sequence>
<dbReference type="EMBL" id="JBEDNQ010000004">
    <property type="protein sequence ID" value="MEQ3550885.1"/>
    <property type="molecule type" value="Genomic_DNA"/>
</dbReference>
<evidence type="ECO:0000313" key="3">
    <source>
        <dbReference type="EMBL" id="MEQ3550885.1"/>
    </source>
</evidence>
<name>A0ABV1K8T0_9PSEU</name>
<proteinExistence type="predicted"/>
<feature type="transmembrane region" description="Helical" evidence="2">
    <location>
        <begin position="55"/>
        <end position="73"/>
    </location>
</feature>
<dbReference type="Pfam" id="PF14325">
    <property type="entry name" value="DUF4383"/>
    <property type="match status" value="1"/>
</dbReference>
<keyword evidence="4" id="KW-1185">Reference proteome</keyword>
<keyword evidence="2" id="KW-0472">Membrane</keyword>
<accession>A0ABV1K8T0</accession>
<comment type="caution">
    <text evidence="3">The sequence shown here is derived from an EMBL/GenBank/DDBJ whole genome shotgun (WGS) entry which is preliminary data.</text>
</comment>
<feature type="transmembrane region" description="Helical" evidence="2">
    <location>
        <begin position="17"/>
        <end position="35"/>
    </location>
</feature>
<gene>
    <name evidence="3" type="ORF">WIS52_10410</name>
</gene>
<evidence type="ECO:0000313" key="4">
    <source>
        <dbReference type="Proteomes" id="UP001494902"/>
    </source>
</evidence>